<keyword evidence="2" id="KW-1185">Reference proteome</keyword>
<organism evidence="1 2">
    <name type="scientific">Pseudenterobacter timonensis</name>
    <dbReference type="NCBI Taxonomy" id="1755099"/>
    <lineage>
        <taxon>Bacteria</taxon>
        <taxon>Pseudomonadati</taxon>
        <taxon>Pseudomonadota</taxon>
        <taxon>Gammaproteobacteria</taxon>
        <taxon>Enterobacterales</taxon>
        <taxon>Enterobacteriaceae</taxon>
        <taxon>Pseudenterobacter</taxon>
    </lineage>
</organism>
<proteinExistence type="predicted"/>
<dbReference type="Proteomes" id="UP001561463">
    <property type="component" value="Unassembled WGS sequence"/>
</dbReference>
<evidence type="ECO:0000313" key="2">
    <source>
        <dbReference type="Proteomes" id="UP001561463"/>
    </source>
</evidence>
<comment type="caution">
    <text evidence="1">The sequence shown here is derived from an EMBL/GenBank/DDBJ whole genome shotgun (WGS) entry which is preliminary data.</text>
</comment>
<accession>A0ABV4A9K7</accession>
<protein>
    <submittedName>
        <fullName evidence="1">Uncharacterized protein</fullName>
    </submittedName>
</protein>
<dbReference type="EMBL" id="JBFZPZ010000014">
    <property type="protein sequence ID" value="MEX9254166.1"/>
    <property type="molecule type" value="Genomic_DNA"/>
</dbReference>
<dbReference type="RefSeq" id="WP_369498532.1">
    <property type="nucleotide sequence ID" value="NZ_JBFZPZ010000014.1"/>
</dbReference>
<sequence length="154" mass="17015">MSAKMQFMKKLRSCRPAPPVSGSKSEKDIAAFCESMSLLQEKTEGWLEGTGIVTETFSATVTDLLVDRKTFNVPAFRLRFHDKTLTFLPVYLYGQGATGCVEVSGAQSPAPLCRLFMRAGHHREWTSGRAGTEADAVRLFDEEAFFDIAGMLLP</sequence>
<name>A0ABV4A9K7_9ENTR</name>
<evidence type="ECO:0000313" key="1">
    <source>
        <dbReference type="EMBL" id="MEX9254166.1"/>
    </source>
</evidence>
<reference evidence="1 2" key="1">
    <citation type="submission" date="2024-03" db="EMBL/GenBank/DDBJ databases">
        <title>Role of Flies in the Dissemination of Carbapenem-Resistant Enterobacteriaceae (CRE): An Epidemiological and Genomic Study in China.</title>
        <authorList>
            <person name="Chen K."/>
            <person name="Zhang R."/>
            <person name="Chen S."/>
        </authorList>
    </citation>
    <scope>NUCLEOTIDE SEQUENCE [LARGE SCALE GENOMIC DNA]</scope>
    <source>
        <strain evidence="2">fly-313</strain>
    </source>
</reference>
<gene>
    <name evidence="1" type="ORF">AB7Z85_16840</name>
</gene>